<proteinExistence type="predicted"/>
<evidence type="ECO:0000256" key="1">
    <source>
        <dbReference type="SAM" id="Phobius"/>
    </source>
</evidence>
<feature type="transmembrane region" description="Helical" evidence="1">
    <location>
        <begin position="53"/>
        <end position="74"/>
    </location>
</feature>
<evidence type="ECO:0000313" key="3">
    <source>
        <dbReference type="Proteomes" id="UP000603141"/>
    </source>
</evidence>
<accession>A0A934S2C2</accession>
<gene>
    <name evidence="2" type="ORF">JIN85_05735</name>
</gene>
<dbReference type="EMBL" id="JAENIJ010000006">
    <property type="protein sequence ID" value="MBK1881905.1"/>
    <property type="molecule type" value="Genomic_DNA"/>
</dbReference>
<keyword evidence="1" id="KW-0472">Membrane</keyword>
<protein>
    <submittedName>
        <fullName evidence="2">Uncharacterized protein</fullName>
    </submittedName>
</protein>
<dbReference type="AlphaFoldDB" id="A0A934S2C2"/>
<keyword evidence="1" id="KW-0812">Transmembrane</keyword>
<evidence type="ECO:0000313" key="2">
    <source>
        <dbReference type="EMBL" id="MBK1881905.1"/>
    </source>
</evidence>
<dbReference type="RefSeq" id="WP_200268510.1">
    <property type="nucleotide sequence ID" value="NZ_JAENIJ010000006.1"/>
</dbReference>
<keyword evidence="1" id="KW-1133">Transmembrane helix</keyword>
<feature type="transmembrane region" description="Helical" evidence="1">
    <location>
        <begin position="86"/>
        <end position="110"/>
    </location>
</feature>
<organism evidence="2 3">
    <name type="scientific">Luteolibacter pohnpeiensis</name>
    <dbReference type="NCBI Taxonomy" id="454153"/>
    <lineage>
        <taxon>Bacteria</taxon>
        <taxon>Pseudomonadati</taxon>
        <taxon>Verrucomicrobiota</taxon>
        <taxon>Verrucomicrobiia</taxon>
        <taxon>Verrucomicrobiales</taxon>
        <taxon>Verrucomicrobiaceae</taxon>
        <taxon>Luteolibacter</taxon>
    </lineage>
</organism>
<name>A0A934S2C2_9BACT</name>
<sequence>MSSKEAGERAGYRIAAGICLLIGACMLVILAWFRETPAFWTNAGGYPLWLRDLVQMGFYPLLSLVVFTLIYHSCVLFSHWRGSAQLWLIQASLIAGAWIIVASAASLAFANNIVNLIEHRDLHSHPRKSFQPDDLMKPRD</sequence>
<feature type="transmembrane region" description="Helical" evidence="1">
    <location>
        <begin position="12"/>
        <end position="33"/>
    </location>
</feature>
<dbReference type="Proteomes" id="UP000603141">
    <property type="component" value="Unassembled WGS sequence"/>
</dbReference>
<dbReference type="PROSITE" id="PS51257">
    <property type="entry name" value="PROKAR_LIPOPROTEIN"/>
    <property type="match status" value="1"/>
</dbReference>
<keyword evidence="3" id="KW-1185">Reference proteome</keyword>
<comment type="caution">
    <text evidence="2">The sequence shown here is derived from an EMBL/GenBank/DDBJ whole genome shotgun (WGS) entry which is preliminary data.</text>
</comment>
<reference evidence="2" key="1">
    <citation type="submission" date="2021-01" db="EMBL/GenBank/DDBJ databases">
        <title>Modified the classification status of verrucomicrobia.</title>
        <authorList>
            <person name="Feng X."/>
        </authorList>
    </citation>
    <scope>NUCLEOTIDE SEQUENCE</scope>
    <source>
        <strain evidence="2">KCTC 22041</strain>
    </source>
</reference>